<name>A0A8C8SQ18_9SAUR</name>
<dbReference type="Ensembl" id="ENSPCET00000022913.1">
    <property type="protein sequence ID" value="ENSPCEP00000022163.1"/>
    <property type="gene ID" value="ENSPCEG00000016953.1"/>
</dbReference>
<dbReference type="AlphaFoldDB" id="A0A8C8SQ18"/>
<protein>
    <recommendedName>
        <fullName evidence="1">Ig-like domain-containing protein</fullName>
    </recommendedName>
</protein>
<dbReference type="Pfam" id="PF07686">
    <property type="entry name" value="V-set"/>
    <property type="match status" value="1"/>
</dbReference>
<sequence length="204" mass="22957">FHSAWILVGSYSRLNSCILTYSTFFFSLAVSKQDLLLDQPRDVRALKGAPVTLTCSCDICNYTDFHSEWHFTSRNGAPVTSVAVKTSINSKPLDSQYKFALTHQRNSRSLLLIKNLQINDQGTYICTMIKNVPPPTVILKGLGTQLEVYGNDHFKQNTNSLGHNSLGFVLYSLWVKFTTAHPTIRRSPLTRSEYGSDALMYPNE</sequence>
<evidence type="ECO:0000259" key="1">
    <source>
        <dbReference type="PROSITE" id="PS50835"/>
    </source>
</evidence>
<dbReference type="SMART" id="SM00409">
    <property type="entry name" value="IG"/>
    <property type="match status" value="1"/>
</dbReference>
<dbReference type="InterPro" id="IPR013106">
    <property type="entry name" value="Ig_V-set"/>
</dbReference>
<dbReference type="SUPFAM" id="SSF48726">
    <property type="entry name" value="Immunoglobulin"/>
    <property type="match status" value="1"/>
</dbReference>
<reference evidence="2" key="1">
    <citation type="submission" date="2025-08" db="UniProtKB">
        <authorList>
            <consortium name="Ensembl"/>
        </authorList>
    </citation>
    <scope>IDENTIFICATION</scope>
</reference>
<dbReference type="InterPro" id="IPR007110">
    <property type="entry name" value="Ig-like_dom"/>
</dbReference>
<evidence type="ECO:0000313" key="2">
    <source>
        <dbReference type="Ensembl" id="ENSPCEP00000022163.1"/>
    </source>
</evidence>
<dbReference type="PROSITE" id="PS50835">
    <property type="entry name" value="IG_LIKE"/>
    <property type="match status" value="1"/>
</dbReference>
<keyword evidence="3" id="KW-1185">Reference proteome</keyword>
<dbReference type="Proteomes" id="UP000694393">
    <property type="component" value="Unplaced"/>
</dbReference>
<organism evidence="2 3">
    <name type="scientific">Pelusios castaneus</name>
    <name type="common">West African mud turtle</name>
    <dbReference type="NCBI Taxonomy" id="367368"/>
    <lineage>
        <taxon>Eukaryota</taxon>
        <taxon>Metazoa</taxon>
        <taxon>Chordata</taxon>
        <taxon>Craniata</taxon>
        <taxon>Vertebrata</taxon>
        <taxon>Euteleostomi</taxon>
        <taxon>Archelosauria</taxon>
        <taxon>Testudinata</taxon>
        <taxon>Testudines</taxon>
        <taxon>Pleurodira</taxon>
        <taxon>Pelomedusidae</taxon>
        <taxon>Pelusios</taxon>
    </lineage>
</organism>
<dbReference type="InterPro" id="IPR003599">
    <property type="entry name" value="Ig_sub"/>
</dbReference>
<evidence type="ECO:0000313" key="3">
    <source>
        <dbReference type="Proteomes" id="UP000694393"/>
    </source>
</evidence>
<dbReference type="InterPro" id="IPR013783">
    <property type="entry name" value="Ig-like_fold"/>
</dbReference>
<feature type="domain" description="Ig-like" evidence="1">
    <location>
        <begin position="34"/>
        <end position="128"/>
    </location>
</feature>
<dbReference type="InterPro" id="IPR036179">
    <property type="entry name" value="Ig-like_dom_sf"/>
</dbReference>
<proteinExistence type="predicted"/>
<accession>A0A8C8SQ18</accession>
<dbReference type="Gene3D" id="2.60.40.10">
    <property type="entry name" value="Immunoglobulins"/>
    <property type="match status" value="1"/>
</dbReference>
<reference evidence="2" key="2">
    <citation type="submission" date="2025-09" db="UniProtKB">
        <authorList>
            <consortium name="Ensembl"/>
        </authorList>
    </citation>
    <scope>IDENTIFICATION</scope>
</reference>